<name>A0ABU1AEC7_9LACO</name>
<gene>
    <name evidence="1" type="ORF">RA086_13520</name>
</gene>
<dbReference type="InterPro" id="IPR035069">
    <property type="entry name" value="TTHA1013/TTHA0281-like"/>
</dbReference>
<keyword evidence="2" id="KW-1185">Reference proteome</keyword>
<evidence type="ECO:0000313" key="1">
    <source>
        <dbReference type="EMBL" id="MDQ7938628.1"/>
    </source>
</evidence>
<sequence>MKDRIVVYPIVISYEEDGTDVPYLVAIPALDGMTQGKSVADSIQMARDFIGLKAITLLADDEELPEMPKKLPTTTNKDDIVTLVDVNVDEYRRKHDNRVIKKTLTIPNYLNEAGIEAGINFSQVLAESLKEKLEA</sequence>
<evidence type="ECO:0000313" key="2">
    <source>
        <dbReference type="Proteomes" id="UP001227831"/>
    </source>
</evidence>
<accession>A0ABU1AEC7</accession>
<dbReference type="Gene3D" id="3.30.160.250">
    <property type="match status" value="1"/>
</dbReference>
<dbReference type="Proteomes" id="UP001227831">
    <property type="component" value="Unassembled WGS sequence"/>
</dbReference>
<protein>
    <submittedName>
        <fullName evidence="1">Type II toxin-antitoxin system HicB family antitoxin</fullName>
    </submittedName>
</protein>
<reference evidence="1 2" key="1">
    <citation type="journal article" date="2023" name="Int. J. Syst. Evol. Microbiol.">
        <title>Lactiplantibacillus brownii sp. nov., a novel psychrotolerant species isolated from sauerkraut.</title>
        <authorList>
            <person name="Heng Y.C."/>
            <person name="Silvaraju S."/>
            <person name="Lee J.K.Y."/>
            <person name="Kittelmann S."/>
        </authorList>
    </citation>
    <scope>NUCLEOTIDE SEQUENCE [LARGE SCALE GENOMIC DNA]</scope>
    <source>
        <strain evidence="1 2">WILCCON 0030</strain>
    </source>
</reference>
<comment type="caution">
    <text evidence="1">The sequence shown here is derived from an EMBL/GenBank/DDBJ whole genome shotgun (WGS) entry which is preliminary data.</text>
</comment>
<dbReference type="SUPFAM" id="SSF143100">
    <property type="entry name" value="TTHA1013/TTHA0281-like"/>
    <property type="match status" value="1"/>
</dbReference>
<dbReference type="EMBL" id="JAVCWF010000001">
    <property type="protein sequence ID" value="MDQ7938628.1"/>
    <property type="molecule type" value="Genomic_DNA"/>
</dbReference>
<proteinExistence type="predicted"/>
<organism evidence="1 2">
    <name type="scientific">Lactiplantibacillus brownii</name>
    <dbReference type="NCBI Taxonomy" id="3069269"/>
    <lineage>
        <taxon>Bacteria</taxon>
        <taxon>Bacillati</taxon>
        <taxon>Bacillota</taxon>
        <taxon>Bacilli</taxon>
        <taxon>Lactobacillales</taxon>
        <taxon>Lactobacillaceae</taxon>
        <taxon>Lactiplantibacillus</taxon>
    </lineage>
</organism>
<dbReference type="RefSeq" id="WP_308704297.1">
    <property type="nucleotide sequence ID" value="NZ_AP027463.1"/>
</dbReference>